<dbReference type="PANTHER" id="PTHR21553">
    <property type="entry name" value="ALMS1-RELATED"/>
    <property type="match status" value="1"/>
</dbReference>
<dbReference type="EMBL" id="JAPFRF010000007">
    <property type="protein sequence ID" value="KAJ7327276.1"/>
    <property type="molecule type" value="Genomic_DNA"/>
</dbReference>
<reference evidence="2" key="1">
    <citation type="journal article" date="2023" name="DNA Res.">
        <title>Chromosome-level genome assembly of Phrynocephalus forsythii using third-generation DNA sequencing and Hi-C analysis.</title>
        <authorList>
            <person name="Qi Y."/>
            <person name="Zhao W."/>
            <person name="Zhao Y."/>
            <person name="Niu C."/>
            <person name="Cao S."/>
            <person name="Zhang Y."/>
        </authorList>
    </citation>
    <scope>NUCLEOTIDE SEQUENCE</scope>
    <source>
        <tissue evidence="2">Muscle</tissue>
    </source>
</reference>
<dbReference type="AlphaFoldDB" id="A0A9Q1B1P7"/>
<comment type="caution">
    <text evidence="2">The sequence shown here is derived from an EMBL/GenBank/DDBJ whole genome shotgun (WGS) entry which is preliminary data.</text>
</comment>
<feature type="region of interest" description="Disordered" evidence="1">
    <location>
        <begin position="212"/>
        <end position="269"/>
    </location>
</feature>
<feature type="compositionally biased region" description="Polar residues" evidence="1">
    <location>
        <begin position="111"/>
        <end position="120"/>
    </location>
</feature>
<evidence type="ECO:0000256" key="1">
    <source>
        <dbReference type="SAM" id="MobiDB-lite"/>
    </source>
</evidence>
<dbReference type="PANTHER" id="PTHR21553:SF22">
    <property type="entry name" value="CENTROSOME-ASSOCIATED PROTEIN ALMS1"/>
    <property type="match status" value="1"/>
</dbReference>
<feature type="compositionally biased region" description="Low complexity" evidence="1">
    <location>
        <begin position="235"/>
        <end position="250"/>
    </location>
</feature>
<dbReference type="Proteomes" id="UP001142489">
    <property type="component" value="Unassembled WGS sequence"/>
</dbReference>
<feature type="compositionally biased region" description="Pro residues" evidence="1">
    <location>
        <begin position="356"/>
        <end position="367"/>
    </location>
</feature>
<feature type="region of interest" description="Disordered" evidence="1">
    <location>
        <begin position="324"/>
        <end position="371"/>
    </location>
</feature>
<dbReference type="GO" id="GO:0005813">
    <property type="term" value="C:centrosome"/>
    <property type="evidence" value="ECO:0007669"/>
    <property type="project" value="TreeGrafter"/>
</dbReference>
<organism evidence="2 3">
    <name type="scientific">Phrynocephalus forsythii</name>
    <dbReference type="NCBI Taxonomy" id="171643"/>
    <lineage>
        <taxon>Eukaryota</taxon>
        <taxon>Metazoa</taxon>
        <taxon>Chordata</taxon>
        <taxon>Craniata</taxon>
        <taxon>Vertebrata</taxon>
        <taxon>Euteleostomi</taxon>
        <taxon>Lepidosauria</taxon>
        <taxon>Squamata</taxon>
        <taxon>Bifurcata</taxon>
        <taxon>Unidentata</taxon>
        <taxon>Episquamata</taxon>
        <taxon>Toxicofera</taxon>
        <taxon>Iguania</taxon>
        <taxon>Acrodonta</taxon>
        <taxon>Agamidae</taxon>
        <taxon>Agaminae</taxon>
        <taxon>Phrynocephalus</taxon>
    </lineage>
</organism>
<gene>
    <name evidence="2" type="ORF">JRQ81_017035</name>
</gene>
<evidence type="ECO:0000313" key="3">
    <source>
        <dbReference type="Proteomes" id="UP001142489"/>
    </source>
</evidence>
<name>A0A9Q1B1P7_9SAUR</name>
<dbReference type="GO" id="GO:0008017">
    <property type="term" value="F:microtubule binding"/>
    <property type="evidence" value="ECO:0007669"/>
    <property type="project" value="TreeGrafter"/>
</dbReference>
<accession>A0A9Q1B1P7</accession>
<sequence length="459" mass="49993">MEKVGAWSLSQSAERMSEALHVSSGLSPRRKADLLNSILLEQKSHTDLKTSSVPSFCDPVSVSSQCSYHEQLPQTLSLTRSRSDNSVIAVSKEALKADVGDKTDYDHQSVESKQSVSGASGIQRGGANTEAPLIQHYTAILVSAVSSDEETIESAGKVSNAENFITSDRVAELLREEGNSLSSSQEMCDGSQDNGRELLGFHLGAEQIKTDSFREVSPDSLNQFTGSGAGSGTDLRLPSRQSSRRSSPLSGKFHSSFEDAPQTSDDREINIEERIPVYLRNLGIDQSPSSILTPFMPRGPVREIELSPTELRTLKASTDMFPQRLQSSEGDSHSVVDALQSSSGSSTVPGGSDPVPTVPPSSKPPCRLPAGGSVSSALPAVSCSCLLLCQLLQWALLRHHPQNRSRHQLPFLLTPVPMRRSHRHLNRCRWTGWCAPRKRDQVKRNCLLALPMKKGMERL</sequence>
<keyword evidence="3" id="KW-1185">Reference proteome</keyword>
<feature type="region of interest" description="Disordered" evidence="1">
    <location>
        <begin position="100"/>
        <end position="124"/>
    </location>
</feature>
<proteinExistence type="predicted"/>
<dbReference type="OrthoDB" id="6163239at2759"/>
<evidence type="ECO:0000313" key="2">
    <source>
        <dbReference type="EMBL" id="KAJ7327276.1"/>
    </source>
</evidence>
<protein>
    <submittedName>
        <fullName evidence="2">Uncharacterized protein</fullName>
    </submittedName>
</protein>
<dbReference type="GO" id="GO:0046599">
    <property type="term" value="P:regulation of centriole replication"/>
    <property type="evidence" value="ECO:0007669"/>
    <property type="project" value="TreeGrafter"/>
</dbReference>
<feature type="compositionally biased region" description="Basic and acidic residues" evidence="1">
    <location>
        <begin position="100"/>
        <end position="110"/>
    </location>
</feature>
<dbReference type="GO" id="GO:0005829">
    <property type="term" value="C:cytosol"/>
    <property type="evidence" value="ECO:0007669"/>
    <property type="project" value="TreeGrafter"/>
</dbReference>
<feature type="compositionally biased region" description="Low complexity" evidence="1">
    <location>
        <begin position="341"/>
        <end position="355"/>
    </location>
</feature>
<dbReference type="GO" id="GO:0005814">
    <property type="term" value="C:centriole"/>
    <property type="evidence" value="ECO:0007669"/>
    <property type="project" value="TreeGrafter"/>
</dbReference>